<evidence type="ECO:0000259" key="1">
    <source>
        <dbReference type="Pfam" id="PF04734"/>
    </source>
</evidence>
<organism evidence="2">
    <name type="scientific">marine metagenome</name>
    <dbReference type="NCBI Taxonomy" id="408172"/>
    <lineage>
        <taxon>unclassified sequences</taxon>
        <taxon>metagenomes</taxon>
        <taxon>ecological metagenomes</taxon>
    </lineage>
</organism>
<reference evidence="2" key="1">
    <citation type="submission" date="2018-05" db="EMBL/GenBank/DDBJ databases">
        <authorList>
            <person name="Lanie J.A."/>
            <person name="Ng W.-L."/>
            <person name="Kazmierczak K.M."/>
            <person name="Andrzejewski T.M."/>
            <person name="Davidsen T.M."/>
            <person name="Wayne K.J."/>
            <person name="Tettelin H."/>
            <person name="Glass J.I."/>
            <person name="Rusch D."/>
            <person name="Podicherti R."/>
            <person name="Tsui H.-C.T."/>
            <person name="Winkler M.E."/>
        </authorList>
    </citation>
    <scope>NUCLEOTIDE SEQUENCE</scope>
</reference>
<feature type="domain" description="Neutral/alkaline non-lysosomal ceramidase N-terminal" evidence="1">
    <location>
        <begin position="6"/>
        <end position="222"/>
    </location>
</feature>
<evidence type="ECO:0000313" key="2">
    <source>
        <dbReference type="EMBL" id="SVB47036.1"/>
    </source>
</evidence>
<dbReference type="Pfam" id="PF04734">
    <property type="entry name" value="Ceramidase_alk"/>
    <property type="match status" value="1"/>
</dbReference>
<gene>
    <name evidence="2" type="ORF">METZ01_LOCUS199890</name>
</gene>
<protein>
    <recommendedName>
        <fullName evidence="1">Neutral/alkaline non-lysosomal ceramidase N-terminal domain-containing protein</fullName>
    </recommendedName>
</protein>
<sequence>MTQLRAGISRKTITPPTGIHLMGYGNRIQGNVGAHDDLYVSTVAFYDGESYAAILTADHTFINSVLVKRIKAEVTATTPIEGDAIFLCCSHTHAGPIGYADHESSPEALAYVDDLVGRCADSVTDALAELQTVTLHAGTDRSQININRRELSDGGQIVIGENPEGPVDHEVQVVRLQGASGLPVANLVNYSCHPVVMGPLNRQVSADWVGSMRQGVEDAASGMCLFIQGTPGDINPRKMRWSEDSWDEVEEQGRDVAAAVVRACQQLTPVAGGPLRARQQDVWLKLLPARPFDEAFRALVPGITSLEEYHTERQKAFPWHVELDHRDDATYSPVAVGTLRLGDWSLATMATEPFCETGLAIRDESSAQMTFVSGYTNGCNSYLPVASAYESGGYEVETAPLFYKLPSAFSSESEATVRRAILELLRSD</sequence>
<dbReference type="InterPro" id="IPR031329">
    <property type="entry name" value="NEUT/ALK_ceramidase_N"/>
</dbReference>
<dbReference type="EMBL" id="UINC01043256">
    <property type="protein sequence ID" value="SVB47036.1"/>
    <property type="molecule type" value="Genomic_DNA"/>
</dbReference>
<name>A0A382E8D3_9ZZZZ</name>
<accession>A0A382E8D3</accession>
<proteinExistence type="predicted"/>
<dbReference type="AlphaFoldDB" id="A0A382E8D3"/>